<dbReference type="EMBL" id="LGCK01000010">
    <property type="protein sequence ID" value="KPL71623.1"/>
    <property type="molecule type" value="Genomic_DNA"/>
</dbReference>
<feature type="binding site" evidence="7">
    <location>
        <position position="163"/>
    </location>
    <ligand>
        <name>Mg(2+)</name>
        <dbReference type="ChEBI" id="CHEBI:18420"/>
    </ligand>
</feature>
<comment type="caution">
    <text evidence="9">The sequence shown here is derived from an EMBL/GenBank/DDBJ whole genome shotgun (WGS) entry which is preliminary data.</text>
</comment>
<dbReference type="GO" id="GO:0005886">
    <property type="term" value="C:plasma membrane"/>
    <property type="evidence" value="ECO:0007669"/>
    <property type="project" value="UniProtKB-SubCell"/>
</dbReference>
<dbReference type="GO" id="GO:0046872">
    <property type="term" value="F:metal ion binding"/>
    <property type="evidence" value="ECO:0007669"/>
    <property type="project" value="UniProtKB-KW"/>
</dbReference>
<dbReference type="PATRIC" id="fig|229920.5.peg.1720"/>
<keyword evidence="10" id="KW-1185">Reference proteome</keyword>
<sequence>MNSSAVEYSGLFQAILVSLLLTIGTGYLGILIARRVKLMDYPGAAPYKQHKVAMPYAGGIALMLSLSILVLVTGLWQDPDIRKMLISALIIFAFGIWDDYKRLGALPKFIGQLAAAILMVVSGLSIQILESHTFFFGGSGIVYVILDRFLTIFWIVGITNAFNLVDSMDGLAVGLSGWAFTFFALATIESGQHLLSIMSAILVGICLAIFLYNSNPAKMFLGDSGAQTLGFLLAVMAIYYNPLGSYQSSSYLVPILLTGVPIFDTTMVTISRFRRGIPFYKGNRDHTYHRLVALGLDPSRAVFLMHLAALILDCMAFMAVSFTPVWANSVLVLAILVGIGLIIFFEKSIK</sequence>
<evidence type="ECO:0000256" key="4">
    <source>
        <dbReference type="ARBA" id="ARBA00022692"/>
    </source>
</evidence>
<evidence type="ECO:0000256" key="6">
    <source>
        <dbReference type="ARBA" id="ARBA00023136"/>
    </source>
</evidence>
<dbReference type="InterPro" id="IPR000715">
    <property type="entry name" value="Glycosyl_transferase_4"/>
</dbReference>
<feature type="transmembrane region" description="Helical" evidence="8">
    <location>
        <begin position="219"/>
        <end position="239"/>
    </location>
</feature>
<comment type="subcellular location">
    <subcellularLocation>
        <location evidence="1">Cell membrane</location>
        <topology evidence="1">Multi-pass membrane protein</topology>
    </subcellularLocation>
</comment>
<evidence type="ECO:0000256" key="5">
    <source>
        <dbReference type="ARBA" id="ARBA00022989"/>
    </source>
</evidence>
<dbReference type="GO" id="GO:0009103">
    <property type="term" value="P:lipopolysaccharide biosynthetic process"/>
    <property type="evidence" value="ECO:0007669"/>
    <property type="project" value="TreeGrafter"/>
</dbReference>
<feature type="transmembrane region" description="Helical" evidence="8">
    <location>
        <begin position="54"/>
        <end position="75"/>
    </location>
</feature>
<feature type="transmembrane region" description="Helical" evidence="8">
    <location>
        <begin position="291"/>
        <end position="319"/>
    </location>
</feature>
<keyword evidence="5 8" id="KW-1133">Transmembrane helix</keyword>
<dbReference type="GO" id="GO:0071555">
    <property type="term" value="P:cell wall organization"/>
    <property type="evidence" value="ECO:0007669"/>
    <property type="project" value="TreeGrafter"/>
</dbReference>
<dbReference type="PANTHER" id="PTHR22926">
    <property type="entry name" value="PHOSPHO-N-ACETYLMURAMOYL-PENTAPEPTIDE-TRANSFERASE"/>
    <property type="match status" value="1"/>
</dbReference>
<proteinExistence type="predicted"/>
<dbReference type="STRING" id="229920.ADM99_09060"/>
<dbReference type="OrthoDB" id="9805475at2"/>
<protein>
    <recommendedName>
        <fullName evidence="11">Glycosyl transferase</fullName>
    </recommendedName>
</protein>
<dbReference type="GO" id="GO:0044038">
    <property type="term" value="P:cell wall macromolecule biosynthetic process"/>
    <property type="evidence" value="ECO:0007669"/>
    <property type="project" value="TreeGrafter"/>
</dbReference>
<dbReference type="Proteomes" id="UP000050430">
    <property type="component" value="Unassembled WGS sequence"/>
</dbReference>
<dbReference type="CDD" id="cd06853">
    <property type="entry name" value="GT_WecA_like"/>
    <property type="match status" value="1"/>
</dbReference>
<feature type="transmembrane region" description="Helical" evidence="8">
    <location>
        <begin position="325"/>
        <end position="345"/>
    </location>
</feature>
<feature type="transmembrane region" description="Helical" evidence="8">
    <location>
        <begin position="170"/>
        <end position="188"/>
    </location>
</feature>
<evidence type="ECO:0000256" key="8">
    <source>
        <dbReference type="SAM" id="Phobius"/>
    </source>
</evidence>
<feature type="transmembrane region" description="Helical" evidence="8">
    <location>
        <begin position="135"/>
        <end position="158"/>
    </location>
</feature>
<reference evidence="9 10" key="1">
    <citation type="submission" date="2015-07" db="EMBL/GenBank/DDBJ databases">
        <title>Genome sequence of Leptolinea tardivitalis DSM 16556.</title>
        <authorList>
            <person name="Hemp J."/>
            <person name="Ward L.M."/>
            <person name="Pace L.A."/>
            <person name="Fischer W.W."/>
        </authorList>
    </citation>
    <scope>NUCLEOTIDE SEQUENCE [LARGE SCALE GENOMIC DNA]</scope>
    <source>
        <strain evidence="9 10">YMTK-2</strain>
    </source>
</reference>
<keyword evidence="7" id="KW-0460">Magnesium</keyword>
<feature type="binding site" evidence="7">
    <location>
        <position position="223"/>
    </location>
    <ligand>
        <name>Mg(2+)</name>
        <dbReference type="ChEBI" id="CHEBI:18420"/>
    </ligand>
</feature>
<feature type="transmembrane region" description="Helical" evidence="8">
    <location>
        <begin position="194"/>
        <end position="212"/>
    </location>
</feature>
<keyword evidence="6 8" id="KW-0472">Membrane</keyword>
<keyword evidence="4 8" id="KW-0812">Transmembrane</keyword>
<keyword evidence="2" id="KW-1003">Cell membrane</keyword>
<name>A0A0P6WYG5_9CHLR</name>
<dbReference type="PANTHER" id="PTHR22926:SF3">
    <property type="entry name" value="UNDECAPRENYL-PHOSPHATE ALPHA-N-ACETYLGLUCOSAMINYL 1-PHOSPHATE TRANSFERASE"/>
    <property type="match status" value="1"/>
</dbReference>
<accession>A0A0P6WYG5</accession>
<evidence type="ECO:0000256" key="3">
    <source>
        <dbReference type="ARBA" id="ARBA00022679"/>
    </source>
</evidence>
<feature type="transmembrane region" description="Helical" evidence="8">
    <location>
        <begin position="251"/>
        <end position="270"/>
    </location>
</feature>
<evidence type="ECO:0000313" key="9">
    <source>
        <dbReference type="EMBL" id="KPL71623.1"/>
    </source>
</evidence>
<dbReference type="RefSeq" id="WP_062420201.1">
    <property type="nucleotide sequence ID" value="NZ_BBYA01000001.1"/>
</dbReference>
<feature type="transmembrane region" description="Helical" evidence="8">
    <location>
        <begin position="109"/>
        <end position="129"/>
    </location>
</feature>
<evidence type="ECO:0000256" key="1">
    <source>
        <dbReference type="ARBA" id="ARBA00004651"/>
    </source>
</evidence>
<keyword evidence="3" id="KW-0808">Transferase</keyword>
<dbReference type="GO" id="GO:0016780">
    <property type="term" value="F:phosphotransferase activity, for other substituted phosphate groups"/>
    <property type="evidence" value="ECO:0007669"/>
    <property type="project" value="InterPro"/>
</dbReference>
<feature type="transmembrane region" description="Helical" evidence="8">
    <location>
        <begin position="12"/>
        <end position="33"/>
    </location>
</feature>
<keyword evidence="7" id="KW-0479">Metal-binding</keyword>
<comment type="cofactor">
    <cofactor evidence="7">
        <name>Mg(2+)</name>
        <dbReference type="ChEBI" id="CHEBI:18420"/>
    </cofactor>
</comment>
<dbReference type="Pfam" id="PF00953">
    <property type="entry name" value="Glycos_transf_4"/>
    <property type="match status" value="1"/>
</dbReference>
<evidence type="ECO:0000256" key="7">
    <source>
        <dbReference type="PIRSR" id="PIRSR600715-1"/>
    </source>
</evidence>
<gene>
    <name evidence="9" type="ORF">ADM99_09060</name>
</gene>
<organism evidence="9 10">
    <name type="scientific">Leptolinea tardivitalis</name>
    <dbReference type="NCBI Taxonomy" id="229920"/>
    <lineage>
        <taxon>Bacteria</taxon>
        <taxon>Bacillati</taxon>
        <taxon>Chloroflexota</taxon>
        <taxon>Anaerolineae</taxon>
        <taxon>Anaerolineales</taxon>
        <taxon>Anaerolineaceae</taxon>
        <taxon>Leptolinea</taxon>
    </lineage>
</organism>
<evidence type="ECO:0000256" key="2">
    <source>
        <dbReference type="ARBA" id="ARBA00022475"/>
    </source>
</evidence>
<dbReference type="AlphaFoldDB" id="A0A0P6WYG5"/>
<evidence type="ECO:0000313" key="10">
    <source>
        <dbReference type="Proteomes" id="UP000050430"/>
    </source>
</evidence>
<evidence type="ECO:0008006" key="11">
    <source>
        <dbReference type="Google" id="ProtNLM"/>
    </source>
</evidence>
<feature type="transmembrane region" description="Helical" evidence="8">
    <location>
        <begin position="81"/>
        <end position="97"/>
    </location>
</feature>